<name>A0ABP0ZCN3_9ROSI</name>
<sequence length="99" mass="10771">MQAETFEDSFPPSDKSLSRLLDEASYLLKSVINLLECICSHGNSENADKDIQSGDRVANKLYSIPSISQRIDDFPNEMSLSAISDLATDTADANGLVSE</sequence>
<organism evidence="1 2">
    <name type="scientific">Citrullus colocynthis</name>
    <name type="common">colocynth</name>
    <dbReference type="NCBI Taxonomy" id="252529"/>
    <lineage>
        <taxon>Eukaryota</taxon>
        <taxon>Viridiplantae</taxon>
        <taxon>Streptophyta</taxon>
        <taxon>Embryophyta</taxon>
        <taxon>Tracheophyta</taxon>
        <taxon>Spermatophyta</taxon>
        <taxon>Magnoliopsida</taxon>
        <taxon>eudicotyledons</taxon>
        <taxon>Gunneridae</taxon>
        <taxon>Pentapetalae</taxon>
        <taxon>rosids</taxon>
        <taxon>fabids</taxon>
        <taxon>Cucurbitales</taxon>
        <taxon>Cucurbitaceae</taxon>
        <taxon>Benincaseae</taxon>
        <taxon>Citrullus</taxon>
    </lineage>
</organism>
<protein>
    <submittedName>
        <fullName evidence="1">Uncharacterized protein</fullName>
    </submittedName>
</protein>
<keyword evidence="2" id="KW-1185">Reference proteome</keyword>
<dbReference type="PANTHER" id="PTHR47184:SF2">
    <property type="entry name" value="SYMPLEKIN"/>
    <property type="match status" value="1"/>
</dbReference>
<evidence type="ECO:0000313" key="2">
    <source>
        <dbReference type="Proteomes" id="UP001642487"/>
    </source>
</evidence>
<accession>A0ABP0ZCN3</accession>
<dbReference type="PANTHER" id="PTHR47184">
    <property type="entry name" value="PHOSPHATIDYLINOSITOL 3-AND 4-KINASE FAMILY PROTEIN-RELATED"/>
    <property type="match status" value="1"/>
</dbReference>
<dbReference type="Proteomes" id="UP001642487">
    <property type="component" value="Chromosome 9"/>
</dbReference>
<dbReference type="EMBL" id="OZ021743">
    <property type="protein sequence ID" value="CAK9329486.1"/>
    <property type="molecule type" value="Genomic_DNA"/>
</dbReference>
<proteinExistence type="predicted"/>
<reference evidence="1 2" key="1">
    <citation type="submission" date="2024-03" db="EMBL/GenBank/DDBJ databases">
        <authorList>
            <person name="Gkanogiannis A."/>
            <person name="Becerra Lopez-Lavalle L."/>
        </authorList>
    </citation>
    <scope>NUCLEOTIDE SEQUENCE [LARGE SCALE GENOMIC DNA]</scope>
</reference>
<evidence type="ECO:0000313" key="1">
    <source>
        <dbReference type="EMBL" id="CAK9329486.1"/>
    </source>
</evidence>
<gene>
    <name evidence="1" type="ORF">CITCOLO1_LOCUS21944</name>
</gene>